<dbReference type="Proteomes" id="UP000422251">
    <property type="component" value="Segment"/>
</dbReference>
<proteinExistence type="predicted"/>
<name>A0A649VS99_9CAUD</name>
<keyword evidence="3" id="KW-1185">Reference proteome</keyword>
<evidence type="ECO:0000256" key="1">
    <source>
        <dbReference type="SAM" id="MobiDB-lite"/>
    </source>
</evidence>
<dbReference type="EMBL" id="MN586039">
    <property type="protein sequence ID" value="QGJ94839.1"/>
    <property type="molecule type" value="Genomic_DNA"/>
</dbReference>
<gene>
    <name evidence="2" type="primary">79</name>
    <name evidence="2" type="ORF">SEA_BLINN1_79</name>
</gene>
<reference evidence="2 3" key="1">
    <citation type="submission" date="2019-10" db="EMBL/GenBank/DDBJ databases">
        <authorList>
            <person name="Riley H.L."/>
            <person name="Garlena R.A."/>
            <person name="Russell D.A."/>
            <person name="Pope W.H."/>
            <person name="Jacobs-Sera D."/>
            <person name="Hatfull G.F."/>
        </authorList>
    </citation>
    <scope>NUCLEOTIDE SEQUENCE [LARGE SCALE GENOMIC DNA]</scope>
</reference>
<organism evidence="2 3">
    <name type="scientific">Mycobacterium phage Blinn1</name>
    <dbReference type="NCBI Taxonomy" id="2656562"/>
    <lineage>
        <taxon>Viruses</taxon>
        <taxon>Duplodnaviria</taxon>
        <taxon>Heunggongvirae</taxon>
        <taxon>Uroviricota</taxon>
        <taxon>Caudoviricetes</taxon>
        <taxon>Gladiatorvirus</taxon>
        <taxon>Gladiatorvirus blinn1</taxon>
    </lineage>
</organism>
<dbReference type="KEGG" id="vg:64868990"/>
<protein>
    <submittedName>
        <fullName evidence="2">Uncharacterized protein</fullName>
    </submittedName>
</protein>
<dbReference type="RefSeq" id="YP_010061115.1">
    <property type="nucleotide sequence ID" value="NC_054779.1"/>
</dbReference>
<evidence type="ECO:0000313" key="2">
    <source>
        <dbReference type="EMBL" id="QGJ94839.1"/>
    </source>
</evidence>
<evidence type="ECO:0000313" key="3">
    <source>
        <dbReference type="Proteomes" id="UP000422251"/>
    </source>
</evidence>
<accession>A0A649VS99</accession>
<sequence length="139" mass="14896">MTPTVGVMRRKAPSMGRHSAPHNSKLKLAVGGVLAGAAISTAGLSLASPASAQPSSSVSCSPCVQQQDFIKETVDRWNSFPGELAAKWNSFPGELAEKWNSFPKELADKWNSFPNELKKKWGIKDHSSKPAASEGDSEE</sequence>
<feature type="region of interest" description="Disordered" evidence="1">
    <location>
        <begin position="1"/>
        <end position="22"/>
    </location>
</feature>
<dbReference type="GeneID" id="64868990"/>